<dbReference type="EMBL" id="FTNC01000007">
    <property type="protein sequence ID" value="SIQ70980.1"/>
    <property type="molecule type" value="Genomic_DNA"/>
</dbReference>
<dbReference type="InterPro" id="IPR027470">
    <property type="entry name" value="Cation_efflux_CTD"/>
</dbReference>
<feature type="transmembrane region" description="Helical" evidence="8">
    <location>
        <begin position="24"/>
        <end position="43"/>
    </location>
</feature>
<dbReference type="NCBIfam" id="TIGR01297">
    <property type="entry name" value="CDF"/>
    <property type="match status" value="1"/>
</dbReference>
<dbReference type="SUPFAM" id="SSF160240">
    <property type="entry name" value="Cation efflux protein cytoplasmic domain-like"/>
    <property type="match status" value="1"/>
</dbReference>
<keyword evidence="12" id="KW-1185">Reference proteome</keyword>
<evidence type="ECO:0000259" key="10">
    <source>
        <dbReference type="Pfam" id="PF16916"/>
    </source>
</evidence>
<dbReference type="SUPFAM" id="SSF161111">
    <property type="entry name" value="Cation efflux protein transmembrane domain-like"/>
    <property type="match status" value="1"/>
</dbReference>
<feature type="transmembrane region" description="Helical" evidence="8">
    <location>
        <begin position="87"/>
        <end position="108"/>
    </location>
</feature>
<evidence type="ECO:0000256" key="4">
    <source>
        <dbReference type="ARBA" id="ARBA00022692"/>
    </source>
</evidence>
<feature type="domain" description="Cation efflux protein transmembrane" evidence="9">
    <location>
        <begin position="23"/>
        <end position="209"/>
    </location>
</feature>
<name>A0A1N6UZD5_9FIRM</name>
<feature type="domain" description="Cation efflux protein cytoplasmic" evidence="10">
    <location>
        <begin position="215"/>
        <end position="290"/>
    </location>
</feature>
<dbReference type="InterPro" id="IPR036837">
    <property type="entry name" value="Cation_efflux_CTD_sf"/>
</dbReference>
<keyword evidence="3" id="KW-0813">Transport</keyword>
<evidence type="ECO:0000256" key="3">
    <source>
        <dbReference type="ARBA" id="ARBA00022448"/>
    </source>
</evidence>
<dbReference type="InterPro" id="IPR027469">
    <property type="entry name" value="Cation_efflux_TMD_sf"/>
</dbReference>
<accession>A0A1N6UZD5</accession>
<dbReference type="STRING" id="56779.SAMN05421834_10767"/>
<dbReference type="Pfam" id="PF01545">
    <property type="entry name" value="Cation_efflux"/>
    <property type="match status" value="1"/>
</dbReference>
<dbReference type="Pfam" id="PF16916">
    <property type="entry name" value="ZT_dimer"/>
    <property type="match status" value="1"/>
</dbReference>
<evidence type="ECO:0000256" key="7">
    <source>
        <dbReference type="ARBA" id="ARBA00023136"/>
    </source>
</evidence>
<dbReference type="AlphaFoldDB" id="A0A1N6UZD5"/>
<reference evidence="12" key="1">
    <citation type="submission" date="2017-01" db="EMBL/GenBank/DDBJ databases">
        <authorList>
            <person name="Varghese N."/>
            <person name="Submissions S."/>
        </authorList>
    </citation>
    <scope>NUCLEOTIDE SEQUENCE [LARGE SCALE GENOMIC DNA]</scope>
    <source>
        <strain evidence="12">ATCC 700103</strain>
    </source>
</reference>
<feature type="transmembrane region" description="Helical" evidence="8">
    <location>
        <begin position="120"/>
        <end position="141"/>
    </location>
</feature>
<dbReference type="PANTHER" id="PTHR45820">
    <property type="entry name" value="FI23527P1"/>
    <property type="match status" value="1"/>
</dbReference>
<keyword evidence="5" id="KW-0862">Zinc</keyword>
<dbReference type="GO" id="GO:0005385">
    <property type="term" value="F:zinc ion transmembrane transporter activity"/>
    <property type="evidence" value="ECO:0007669"/>
    <property type="project" value="TreeGrafter"/>
</dbReference>
<dbReference type="InterPro" id="IPR002524">
    <property type="entry name" value="Cation_efflux"/>
</dbReference>
<organism evidence="11 12">
    <name type="scientific">Halanaerobium kushneri</name>
    <dbReference type="NCBI Taxonomy" id="56779"/>
    <lineage>
        <taxon>Bacteria</taxon>
        <taxon>Bacillati</taxon>
        <taxon>Bacillota</taxon>
        <taxon>Clostridia</taxon>
        <taxon>Halanaerobiales</taxon>
        <taxon>Halanaerobiaceae</taxon>
        <taxon>Halanaerobium</taxon>
    </lineage>
</organism>
<evidence type="ECO:0000313" key="12">
    <source>
        <dbReference type="Proteomes" id="UP000185669"/>
    </source>
</evidence>
<evidence type="ECO:0000256" key="8">
    <source>
        <dbReference type="SAM" id="Phobius"/>
    </source>
</evidence>
<keyword evidence="6 8" id="KW-1133">Transmembrane helix</keyword>
<evidence type="ECO:0000259" key="9">
    <source>
        <dbReference type="Pfam" id="PF01545"/>
    </source>
</evidence>
<comment type="subcellular location">
    <subcellularLocation>
        <location evidence="1">Membrane</location>
        <topology evidence="1">Multi-pass membrane protein</topology>
    </subcellularLocation>
</comment>
<dbReference type="GO" id="GO:0006882">
    <property type="term" value="P:intracellular zinc ion homeostasis"/>
    <property type="evidence" value="ECO:0007669"/>
    <property type="project" value="TreeGrafter"/>
</dbReference>
<evidence type="ECO:0000256" key="2">
    <source>
        <dbReference type="ARBA" id="ARBA00008873"/>
    </source>
</evidence>
<protein>
    <submittedName>
        <fullName evidence="11">Cobalt-zinc-cadmium efflux system protein</fullName>
    </submittedName>
</protein>
<keyword evidence="4 8" id="KW-0812">Transmembrane</keyword>
<dbReference type="Gene3D" id="1.20.1510.10">
    <property type="entry name" value="Cation efflux protein transmembrane domain"/>
    <property type="match status" value="1"/>
</dbReference>
<sequence length="303" mass="34258">MIFVILMSEHHHEHDHSAVGNIKFAFFLNLSFSIIEIIGGLLTNSMAILSDALHDLGDSISLAVSWYLENFSQKEADDDFSYGYARFSLLGALINSIVLILGSFFILSEVVPRLFNPQTVQPKGMLFLSIFGIIINGISVLKLRGGSSLNKEVVSWHLMEDLLGWTAIFIVSIILIFKSVPILDPLLSLLINIYILYNVISKLKRVLAIFLQGVPDDINIENLQQRIVEQSNALAVHHTHVWTLEGEKNFLSTHLIVRDQMKRDDIIELKTRVKKLLAEEGIDHVTVEIEYENEECESEDCRA</sequence>
<dbReference type="GO" id="GO:0016020">
    <property type="term" value="C:membrane"/>
    <property type="evidence" value="ECO:0007669"/>
    <property type="project" value="UniProtKB-SubCell"/>
</dbReference>
<keyword evidence="7 8" id="KW-0472">Membrane</keyword>
<dbReference type="InterPro" id="IPR058533">
    <property type="entry name" value="Cation_efflux_TM"/>
</dbReference>
<gene>
    <name evidence="11" type="ORF">SAMN05421834_10767</name>
</gene>
<comment type="similarity">
    <text evidence="2">Belongs to the cation diffusion facilitator (CDF) transporter (TC 2.A.4) family. SLC30A subfamily.</text>
</comment>
<feature type="transmembrane region" description="Helical" evidence="8">
    <location>
        <begin position="162"/>
        <end position="180"/>
    </location>
</feature>
<evidence type="ECO:0000256" key="1">
    <source>
        <dbReference type="ARBA" id="ARBA00004141"/>
    </source>
</evidence>
<evidence type="ECO:0000256" key="6">
    <source>
        <dbReference type="ARBA" id="ARBA00022989"/>
    </source>
</evidence>
<evidence type="ECO:0000313" key="11">
    <source>
        <dbReference type="EMBL" id="SIQ70980.1"/>
    </source>
</evidence>
<proteinExistence type="inferred from homology"/>
<evidence type="ECO:0000256" key="5">
    <source>
        <dbReference type="ARBA" id="ARBA00022833"/>
    </source>
</evidence>
<dbReference type="PANTHER" id="PTHR45820:SF4">
    <property type="entry name" value="ZINC TRANSPORTER 63C, ISOFORM F"/>
    <property type="match status" value="1"/>
</dbReference>
<dbReference type="Proteomes" id="UP000185669">
    <property type="component" value="Unassembled WGS sequence"/>
</dbReference>